<dbReference type="InterPro" id="IPR007499">
    <property type="entry name" value="ERF_bacteria_virus"/>
</dbReference>
<protein>
    <submittedName>
        <fullName evidence="1">Uncharacterized protein</fullName>
    </submittedName>
</protein>
<dbReference type="RefSeq" id="WP_182869805.1">
    <property type="nucleotide sequence ID" value="NZ_AP022638.1"/>
</dbReference>
<reference evidence="2" key="2">
    <citation type="submission" date="2020-05" db="EMBL/GenBank/DDBJ databases">
        <title>Complete genome sequence of Bradyrhizobium diazoefficiens XF6 isolated from soybean nodule.</title>
        <authorList>
            <person name="Noda R."/>
            <person name="Kakizaki K."/>
            <person name="Minamisawa K."/>
        </authorList>
    </citation>
    <scope>NUCLEOTIDE SEQUENCE</scope>
    <source>
        <strain evidence="2">XF6</strain>
    </source>
</reference>
<dbReference type="Pfam" id="PF04404">
    <property type="entry name" value="ERF"/>
    <property type="match status" value="1"/>
</dbReference>
<evidence type="ECO:0000313" key="2">
    <source>
        <dbReference type="EMBL" id="BCE63948.1"/>
    </source>
</evidence>
<name>A0A809ZSF8_9BRAD</name>
<sequence>MNTLPATNDYRTVIERAASDPNFDVDKLERLVAMQEAREQRNADQLFNEALANAEAEMATISTNANNPQTKSRYATFARLDGEIRPIYTKHGFGIQFNTEPMGEPNMIRVVGMLSNGMVQRRFQVDMPIVTQGLRGQDMMTRTHATISAISYGKRQLEILMFNLAIGDDDDGNRAGGYRHAPSHAAPAARSMDELTDPHTGEVVDFVSPFKLEMQEGQTWADFIEPLQRYINHCRNMGEWDQWRLLNQELLLKLKETKPQLFRLFEKNTEAKYEELTK</sequence>
<dbReference type="AlphaFoldDB" id="A0A809ZSF8"/>
<dbReference type="EMBL" id="AP023096">
    <property type="protein sequence ID" value="BCE63948.1"/>
    <property type="molecule type" value="Genomic_DNA"/>
</dbReference>
<proteinExistence type="predicted"/>
<gene>
    <name evidence="1" type="ORF">XF5B_27260</name>
    <name evidence="2" type="ORF">XF6B_27470</name>
</gene>
<reference evidence="1" key="1">
    <citation type="submission" date="2020-05" db="EMBL/GenBank/DDBJ databases">
        <title>Complete genome sequence of Bradyrhizobium diazoefficiens XF5 isolated from soybean nodule.</title>
        <authorList>
            <person name="Noda R."/>
            <person name="Kakizaki K."/>
            <person name="Minamisawa K."/>
        </authorList>
    </citation>
    <scope>NUCLEOTIDE SEQUENCE</scope>
    <source>
        <strain evidence="1">XF5</strain>
    </source>
</reference>
<accession>A0A809ZSF8</accession>
<dbReference type="EMBL" id="AP023095">
    <property type="protein sequence ID" value="BCE55214.1"/>
    <property type="molecule type" value="Genomic_DNA"/>
</dbReference>
<evidence type="ECO:0000313" key="1">
    <source>
        <dbReference type="EMBL" id="BCE55214.1"/>
    </source>
</evidence>
<organism evidence="1">
    <name type="scientific">Bradyrhizobium diazoefficiens</name>
    <dbReference type="NCBI Taxonomy" id="1355477"/>
    <lineage>
        <taxon>Bacteria</taxon>
        <taxon>Pseudomonadati</taxon>
        <taxon>Pseudomonadota</taxon>
        <taxon>Alphaproteobacteria</taxon>
        <taxon>Hyphomicrobiales</taxon>
        <taxon>Nitrobacteraceae</taxon>
        <taxon>Bradyrhizobium</taxon>
    </lineage>
</organism>